<dbReference type="PROSITE" id="PS50850">
    <property type="entry name" value="MFS"/>
    <property type="match status" value="1"/>
</dbReference>
<evidence type="ECO:0000256" key="7">
    <source>
        <dbReference type="SAM" id="MobiDB-lite"/>
    </source>
</evidence>
<keyword evidence="5 8" id="KW-1133">Transmembrane helix</keyword>
<evidence type="ECO:0000256" key="2">
    <source>
        <dbReference type="ARBA" id="ARBA00022448"/>
    </source>
</evidence>
<dbReference type="CDD" id="cd06173">
    <property type="entry name" value="MFS_MefA_like"/>
    <property type="match status" value="1"/>
</dbReference>
<comment type="subcellular location">
    <subcellularLocation>
        <location evidence="1">Cell membrane</location>
        <topology evidence="1">Multi-pass membrane protein</topology>
    </subcellularLocation>
</comment>
<dbReference type="Gene3D" id="1.20.1250.20">
    <property type="entry name" value="MFS general substrate transporter like domains"/>
    <property type="match status" value="2"/>
</dbReference>
<keyword evidence="3" id="KW-1003">Cell membrane</keyword>
<feature type="transmembrane region" description="Helical" evidence="8">
    <location>
        <begin position="404"/>
        <end position="421"/>
    </location>
</feature>
<feature type="transmembrane region" description="Helical" evidence="8">
    <location>
        <begin position="361"/>
        <end position="384"/>
    </location>
</feature>
<dbReference type="InterPro" id="IPR036259">
    <property type="entry name" value="MFS_trans_sf"/>
</dbReference>
<dbReference type="InterPro" id="IPR020846">
    <property type="entry name" value="MFS_dom"/>
</dbReference>
<feature type="transmembrane region" description="Helical" evidence="8">
    <location>
        <begin position="49"/>
        <end position="70"/>
    </location>
</feature>
<proteinExistence type="predicted"/>
<reference evidence="10" key="2">
    <citation type="submission" date="2020-09" db="EMBL/GenBank/DDBJ databases">
        <authorList>
            <person name="Sun Q."/>
            <person name="Ohkuma M."/>
        </authorList>
    </citation>
    <scope>NUCLEOTIDE SEQUENCE</scope>
    <source>
        <strain evidence="10">JCM 4386</strain>
    </source>
</reference>
<evidence type="ECO:0000256" key="4">
    <source>
        <dbReference type="ARBA" id="ARBA00022692"/>
    </source>
</evidence>
<keyword evidence="11" id="KW-1185">Reference proteome</keyword>
<name>A0A918LB58_9ACTN</name>
<dbReference type="RefSeq" id="WP_055631873.1">
    <property type="nucleotide sequence ID" value="NZ_BMTL01000054.1"/>
</dbReference>
<evidence type="ECO:0000313" key="10">
    <source>
        <dbReference type="EMBL" id="GGS28136.1"/>
    </source>
</evidence>
<evidence type="ECO:0000313" key="11">
    <source>
        <dbReference type="Proteomes" id="UP000606194"/>
    </source>
</evidence>
<dbReference type="SUPFAM" id="SSF103473">
    <property type="entry name" value="MFS general substrate transporter"/>
    <property type="match status" value="1"/>
</dbReference>
<dbReference type="Proteomes" id="UP000606194">
    <property type="component" value="Unassembled WGS sequence"/>
</dbReference>
<keyword evidence="6 8" id="KW-0472">Membrane</keyword>
<keyword evidence="4 8" id="KW-0812">Transmembrane</keyword>
<feature type="domain" description="Major facilitator superfamily (MFS) profile" evidence="9">
    <location>
        <begin position="1"/>
        <end position="428"/>
    </location>
</feature>
<organism evidence="10 11">
    <name type="scientific">Streptomyces humidus</name>
    <dbReference type="NCBI Taxonomy" id="52259"/>
    <lineage>
        <taxon>Bacteria</taxon>
        <taxon>Bacillati</taxon>
        <taxon>Actinomycetota</taxon>
        <taxon>Actinomycetes</taxon>
        <taxon>Kitasatosporales</taxon>
        <taxon>Streptomycetaceae</taxon>
        <taxon>Streptomyces</taxon>
    </lineage>
</organism>
<dbReference type="GO" id="GO:0005886">
    <property type="term" value="C:plasma membrane"/>
    <property type="evidence" value="ECO:0007669"/>
    <property type="project" value="UniProtKB-SubCell"/>
</dbReference>
<evidence type="ECO:0000256" key="3">
    <source>
        <dbReference type="ARBA" id="ARBA00022475"/>
    </source>
</evidence>
<dbReference type="InterPro" id="IPR011701">
    <property type="entry name" value="MFS"/>
</dbReference>
<evidence type="ECO:0000256" key="6">
    <source>
        <dbReference type="ARBA" id="ARBA00023136"/>
    </source>
</evidence>
<feature type="region of interest" description="Disordered" evidence="7">
    <location>
        <begin position="434"/>
        <end position="458"/>
    </location>
</feature>
<feature type="transmembrane region" description="Helical" evidence="8">
    <location>
        <begin position="326"/>
        <end position="349"/>
    </location>
</feature>
<evidence type="ECO:0000256" key="8">
    <source>
        <dbReference type="SAM" id="Phobius"/>
    </source>
</evidence>
<feature type="transmembrane region" description="Helical" evidence="8">
    <location>
        <begin position="91"/>
        <end position="109"/>
    </location>
</feature>
<gene>
    <name evidence="10" type="ORF">GCM10010269_78470</name>
</gene>
<dbReference type="EMBL" id="BMTL01000054">
    <property type="protein sequence ID" value="GGS28136.1"/>
    <property type="molecule type" value="Genomic_DNA"/>
</dbReference>
<reference evidence="10" key="1">
    <citation type="journal article" date="2014" name="Int. J. Syst. Evol. Microbiol.">
        <title>Complete genome sequence of Corynebacterium casei LMG S-19264T (=DSM 44701T), isolated from a smear-ripened cheese.</title>
        <authorList>
            <consortium name="US DOE Joint Genome Institute (JGI-PGF)"/>
            <person name="Walter F."/>
            <person name="Albersmeier A."/>
            <person name="Kalinowski J."/>
            <person name="Ruckert C."/>
        </authorList>
    </citation>
    <scope>NUCLEOTIDE SEQUENCE</scope>
    <source>
        <strain evidence="10">JCM 4386</strain>
    </source>
</reference>
<evidence type="ECO:0000259" key="9">
    <source>
        <dbReference type="PROSITE" id="PS50850"/>
    </source>
</evidence>
<feature type="transmembrane region" description="Helical" evidence="8">
    <location>
        <begin position="238"/>
        <end position="259"/>
    </location>
</feature>
<dbReference type="GO" id="GO:0022857">
    <property type="term" value="F:transmembrane transporter activity"/>
    <property type="evidence" value="ECO:0007669"/>
    <property type="project" value="InterPro"/>
</dbReference>
<feature type="transmembrane region" description="Helical" evidence="8">
    <location>
        <begin position="302"/>
        <end position="320"/>
    </location>
</feature>
<sequence>MTDRPGLPMLINRNFSLLWAAQAISQTGDFVFDTTLTLWVGTVLLDGRTYAPAAVSGLLATVAVATLLVAPLAGVHVDRWDRRRTMLASDLIRAAVIGAVAALAILPAHTLPAGVTVALVHLAVFLNAGVSQFFNPARFALTGEIVAEEQRAEAAGIGQSTQAIASILGPTLAGPLLYTAGLRWALILDTASFLLSYLLVRAIRPPAATTTTPSGPADFRKELMAGLRMTAGNTVVRAVLVVIVIVTIGSQALHVVNVFFVTGNLHADPQWYGTFYMALGLGMLGGAVLATPLGRRLGHRRVFSLGLAVTGLLLVGYSRATGLAAGLAVLVAVGVAMAVLNAALAPMLVEAVPPGYLGRVFSVLNPVQRLAGIIGTGLAGWLASTVPQDFHATLGGLRFGRVDGILTLSGLLIALGGLYAIRSLRHEVRACGPRTGTTPPCAPAPAAEAPAAPRGRAL</sequence>
<keyword evidence="2" id="KW-0813">Transport</keyword>
<evidence type="ECO:0000256" key="1">
    <source>
        <dbReference type="ARBA" id="ARBA00004651"/>
    </source>
</evidence>
<dbReference type="AlphaFoldDB" id="A0A918LB58"/>
<dbReference type="PANTHER" id="PTHR43266">
    <property type="entry name" value="MACROLIDE-EFFLUX PROTEIN"/>
    <property type="match status" value="1"/>
</dbReference>
<dbReference type="Pfam" id="PF07690">
    <property type="entry name" value="MFS_1"/>
    <property type="match status" value="1"/>
</dbReference>
<dbReference type="PANTHER" id="PTHR43266:SF2">
    <property type="entry name" value="MAJOR FACILITATOR SUPERFAMILY (MFS) PROFILE DOMAIN-CONTAINING PROTEIN"/>
    <property type="match status" value="1"/>
</dbReference>
<evidence type="ECO:0000256" key="5">
    <source>
        <dbReference type="ARBA" id="ARBA00022989"/>
    </source>
</evidence>
<protein>
    <submittedName>
        <fullName evidence="10">MFS transporter</fullName>
    </submittedName>
</protein>
<feature type="transmembrane region" description="Helical" evidence="8">
    <location>
        <begin position="271"/>
        <end position="290"/>
    </location>
</feature>
<comment type="caution">
    <text evidence="10">The sequence shown here is derived from an EMBL/GenBank/DDBJ whole genome shotgun (WGS) entry which is preliminary data.</text>
</comment>
<accession>A0A918LB58</accession>